<dbReference type="AlphaFoldDB" id="A0A7U8G2F8"/>
<dbReference type="Proteomes" id="UP000533324">
    <property type="component" value="Unassembled WGS sequence"/>
</dbReference>
<organism evidence="1 2">
    <name type="scientific">Campylobacter lari</name>
    <dbReference type="NCBI Taxonomy" id="201"/>
    <lineage>
        <taxon>Bacteria</taxon>
        <taxon>Pseudomonadati</taxon>
        <taxon>Campylobacterota</taxon>
        <taxon>Epsilonproteobacteria</taxon>
        <taxon>Campylobacterales</taxon>
        <taxon>Campylobacteraceae</taxon>
        <taxon>Campylobacter</taxon>
    </lineage>
</organism>
<name>A0A7U8G2F8_CAMLA</name>
<evidence type="ECO:0000313" key="1">
    <source>
        <dbReference type="EMBL" id="EAJ1254818.1"/>
    </source>
</evidence>
<dbReference type="EMBL" id="AABVCV010000011">
    <property type="protein sequence ID" value="EAJ1254818.1"/>
    <property type="molecule type" value="Genomic_DNA"/>
</dbReference>
<sequence length="166" mass="19058">MDIKKAITSFSIACSMALMPIEVLSSDYTSFNSIKTIQKDITNRGSLYKQICDSLYSDMKFNFNAFMCYEHGITDLDETKKLKKDIKTLEKVISISKERMEKKRNSLKDFDSKVYYASIALKNAIEQKLNPNFVRIFGAYKGREIDIIEYAKGVLKAEEEIKNAVC</sequence>
<proteinExistence type="predicted"/>
<evidence type="ECO:0000313" key="2">
    <source>
        <dbReference type="Proteomes" id="UP000533324"/>
    </source>
</evidence>
<gene>
    <name evidence="1" type="ORF">A0Y59_06485</name>
</gene>
<protein>
    <submittedName>
        <fullName evidence="1">Uncharacterized protein</fullName>
    </submittedName>
</protein>
<comment type="caution">
    <text evidence="1">The sequence shown here is derived from an EMBL/GenBank/DDBJ whole genome shotgun (WGS) entry which is preliminary data.</text>
</comment>
<reference evidence="1 2" key="1">
    <citation type="submission" date="2018-05" db="EMBL/GenBank/DDBJ databases">
        <authorList>
            <consortium name="PulseNet: The National Subtyping Network for Foodborne Disease Surveillance"/>
            <person name="Tarr C.L."/>
            <person name="Trees E."/>
            <person name="Katz L.S."/>
            <person name="Carleton-Romer H.A."/>
            <person name="Stroika S."/>
            <person name="Kucerova Z."/>
            <person name="Roache K.F."/>
            <person name="Sabol A.L."/>
            <person name="Besser J."/>
            <person name="Gerner-Smidt P."/>
        </authorList>
    </citation>
    <scope>NUCLEOTIDE SEQUENCE [LARGE SCALE GENOMIC DNA]</scope>
    <source>
        <strain evidence="1 2">1988D-2602</strain>
    </source>
</reference>
<accession>A0A7U8G2F8</accession>